<dbReference type="PANTHER" id="PTHR37089:SF1">
    <property type="entry name" value="MEMBRANE PROTEIN"/>
    <property type="match status" value="1"/>
</dbReference>
<feature type="signal peptide" evidence="1">
    <location>
        <begin position="1"/>
        <end position="23"/>
    </location>
</feature>
<keyword evidence="3" id="KW-0167">Capsid protein</keyword>
<organism evidence="3 4">
    <name type="scientific">Ottowia pentelensis</name>
    <dbReference type="NCBI Taxonomy" id="511108"/>
    <lineage>
        <taxon>Bacteria</taxon>
        <taxon>Pseudomonadati</taxon>
        <taxon>Pseudomonadota</taxon>
        <taxon>Betaproteobacteria</taxon>
        <taxon>Burkholderiales</taxon>
        <taxon>Comamonadaceae</taxon>
        <taxon>Ottowia</taxon>
    </lineage>
</organism>
<dbReference type="RefSeq" id="WP_377483689.1">
    <property type="nucleotide sequence ID" value="NZ_JBHLTN010000026.1"/>
</dbReference>
<comment type="caution">
    <text evidence="3">The sequence shown here is derived from an EMBL/GenBank/DDBJ whole genome shotgun (WGS) entry which is preliminary data.</text>
</comment>
<feature type="domain" description="Spore coat protein U/FanG" evidence="2">
    <location>
        <begin position="27"/>
        <end position="176"/>
    </location>
</feature>
<evidence type="ECO:0000313" key="4">
    <source>
        <dbReference type="Proteomes" id="UP001589834"/>
    </source>
</evidence>
<reference evidence="3 4" key="1">
    <citation type="submission" date="2024-09" db="EMBL/GenBank/DDBJ databases">
        <authorList>
            <person name="Sun Q."/>
            <person name="Mori K."/>
        </authorList>
    </citation>
    <scope>NUCLEOTIDE SEQUENCE [LARGE SCALE GENOMIC DNA]</scope>
    <source>
        <strain evidence="3 4">NCAIM B.02336</strain>
    </source>
</reference>
<evidence type="ECO:0000313" key="3">
    <source>
        <dbReference type="EMBL" id="MFC0593484.1"/>
    </source>
</evidence>
<dbReference type="InterPro" id="IPR007893">
    <property type="entry name" value="Spore_coat_U/FanG"/>
</dbReference>
<name>A0ABV6PVB3_9BURK</name>
<keyword evidence="1" id="KW-0732">Signal</keyword>
<keyword evidence="3" id="KW-0946">Virion</keyword>
<proteinExistence type="predicted"/>
<dbReference type="PANTHER" id="PTHR37089">
    <property type="entry name" value="PROTEIN U-RELATED"/>
    <property type="match status" value="1"/>
</dbReference>
<feature type="chain" id="PRO_5046948732" evidence="1">
    <location>
        <begin position="24"/>
        <end position="180"/>
    </location>
</feature>
<keyword evidence="4" id="KW-1185">Reference proteome</keyword>
<dbReference type="InterPro" id="IPR053167">
    <property type="entry name" value="Spore_coat_component"/>
</dbReference>
<evidence type="ECO:0000256" key="1">
    <source>
        <dbReference type="SAM" id="SignalP"/>
    </source>
</evidence>
<accession>A0ABV6PVB3</accession>
<dbReference type="EMBL" id="JBHLTN010000026">
    <property type="protein sequence ID" value="MFC0593484.1"/>
    <property type="molecule type" value="Genomic_DNA"/>
</dbReference>
<dbReference type="SMART" id="SM00972">
    <property type="entry name" value="SCPU"/>
    <property type="match status" value="1"/>
</dbReference>
<dbReference type="Pfam" id="PF05229">
    <property type="entry name" value="SCPU"/>
    <property type="match status" value="1"/>
</dbReference>
<sequence length="180" mass="17965">MNKQLIAKLALLTLAAGASTAHADLVTSSFKVKIAITKTCAVTTAAPDIDLGGAAATATAVNMNGLTTFKVNCSKSTPFYIGLAPSAGNGGTANGTGAMASVANVATNTDKVPYTLYSDAAMSTVWGNTATTSSAGNGKSGSGLGMASANAVSFTAYAKATNIDFTPDNYIDTVTVNVNY</sequence>
<protein>
    <submittedName>
        <fullName evidence="3">Spore coat protein U domain-containing protein</fullName>
    </submittedName>
</protein>
<dbReference type="Proteomes" id="UP001589834">
    <property type="component" value="Unassembled WGS sequence"/>
</dbReference>
<gene>
    <name evidence="3" type="ORF">ACFFGG_13085</name>
</gene>
<evidence type="ECO:0000259" key="2">
    <source>
        <dbReference type="Pfam" id="PF05229"/>
    </source>
</evidence>